<protein>
    <submittedName>
        <fullName evidence="2">Uncharacterized protein</fullName>
    </submittedName>
</protein>
<evidence type="ECO:0000313" key="2">
    <source>
        <dbReference type="EMBL" id="CAL8071645.1"/>
    </source>
</evidence>
<sequence length="461" mass="50241">MKRTGERSGKGGRRGRKGRPSESGLNLLSPSTSNLEVTPSVGEVGRNSSSPMVHIDHTYAVMSPPRERSRGLERGETQGKPTAVPNLDCMLGEKVEETDLTPTGQIENGRNLEVGDGNSGTRSSKVAQASILPSGSGLNLPSSFNANLEVMATLGGPTPETGKIKTSKDSSGMTTGKKGQRRIARTNLDRGTSQSVNQIAQSDNIRAINQAILGEVQEIDMTSTTTSQIGRNLEGGGSNSTTSSSTEAQTSSSSLRRGSGLNLPTATIGNLVDISHVNELVSGPSSRTLHICRSCASSFTQRVTSCCRDWFNEEQLAQHGIRAICQRVVDKIFADNSERYGVFMVDAKLWPDDSSHFIKWEMQDNYRWTLFGLTYRTPLILGRLRGWALYIFELVFRPTIFNLCYDLEAKYNEQQLVPEVFGRSSGLHGFCNEMISLPGGFSYPKSYIFHPPLLHVPSATV</sequence>
<feature type="compositionally biased region" description="Polar residues" evidence="1">
    <location>
        <begin position="26"/>
        <end position="37"/>
    </location>
</feature>
<feature type="region of interest" description="Disordered" evidence="1">
    <location>
        <begin position="224"/>
        <end position="261"/>
    </location>
</feature>
<dbReference type="EMBL" id="CAXLJM020000006">
    <property type="protein sequence ID" value="CAL8071645.1"/>
    <property type="molecule type" value="Genomic_DNA"/>
</dbReference>
<accession>A0ABP1PPV1</accession>
<feature type="region of interest" description="Disordered" evidence="1">
    <location>
        <begin position="103"/>
        <end position="123"/>
    </location>
</feature>
<name>A0ABP1PPV1_9HEXA</name>
<gene>
    <name evidence="2" type="ORF">ODALV1_LOCUS1816</name>
</gene>
<feature type="compositionally biased region" description="Basic and acidic residues" evidence="1">
    <location>
        <begin position="65"/>
        <end position="77"/>
    </location>
</feature>
<evidence type="ECO:0000256" key="1">
    <source>
        <dbReference type="SAM" id="MobiDB-lite"/>
    </source>
</evidence>
<evidence type="ECO:0000313" key="3">
    <source>
        <dbReference type="Proteomes" id="UP001642540"/>
    </source>
</evidence>
<dbReference type="Proteomes" id="UP001642540">
    <property type="component" value="Unassembled WGS sequence"/>
</dbReference>
<feature type="region of interest" description="Disordered" evidence="1">
    <location>
        <begin position="154"/>
        <end position="183"/>
    </location>
</feature>
<feature type="region of interest" description="Disordered" evidence="1">
    <location>
        <begin position="1"/>
        <end position="86"/>
    </location>
</feature>
<proteinExistence type="predicted"/>
<organism evidence="2 3">
    <name type="scientific">Orchesella dallaii</name>
    <dbReference type="NCBI Taxonomy" id="48710"/>
    <lineage>
        <taxon>Eukaryota</taxon>
        <taxon>Metazoa</taxon>
        <taxon>Ecdysozoa</taxon>
        <taxon>Arthropoda</taxon>
        <taxon>Hexapoda</taxon>
        <taxon>Collembola</taxon>
        <taxon>Entomobryomorpha</taxon>
        <taxon>Entomobryoidea</taxon>
        <taxon>Orchesellidae</taxon>
        <taxon>Orchesellinae</taxon>
        <taxon>Orchesella</taxon>
    </lineage>
</organism>
<comment type="caution">
    <text evidence="2">The sequence shown here is derived from an EMBL/GenBank/DDBJ whole genome shotgun (WGS) entry which is preliminary data.</text>
</comment>
<keyword evidence="3" id="KW-1185">Reference proteome</keyword>
<feature type="compositionally biased region" description="Low complexity" evidence="1">
    <location>
        <begin position="239"/>
        <end position="261"/>
    </location>
</feature>
<reference evidence="2 3" key="1">
    <citation type="submission" date="2024-08" db="EMBL/GenBank/DDBJ databases">
        <authorList>
            <person name="Cucini C."/>
            <person name="Frati F."/>
        </authorList>
    </citation>
    <scope>NUCLEOTIDE SEQUENCE [LARGE SCALE GENOMIC DNA]</scope>
</reference>